<dbReference type="WBParaSite" id="ES5_v2.g12120.t1">
    <property type="protein sequence ID" value="ES5_v2.g12120.t1"/>
    <property type="gene ID" value="ES5_v2.g12120"/>
</dbReference>
<proteinExistence type="predicted"/>
<dbReference type="Proteomes" id="UP000887579">
    <property type="component" value="Unplaced"/>
</dbReference>
<sequence>MMITLSHRLKIFAIFLFGFGFFYLIAFVDLLTPLEDFSPISFAEDPILSVLNSTYPPDSNDTTEYSITAPYSPLGSFESQNQSLPYCPVTPPNLVGPIKVWLDTPSMSDIEKLYPDLENGGHGHPDDCKARHKVAIVVPYRDRQIQLQILLHNLHSFLQKQQIDYSIFIVEQIGNQTFNRAKLMNVGFIEALKLYNWQCFIFHDVDLLPEDDRNLYTCPEQPRHMSVLIDKFKYQLPYSSLFGGISALTRQQLEKINGFSNDYWGWGGEDDDLSTRVSINGYKITRYPGQIAKYKMIKHKTEKSNPVNNCRYKLMKKTRTRFRNDGLSNCNYHLVNSTREHLYTHYVVDLLEKESRDRLHGENYILRKC</sequence>
<accession>A0AC34F4X0</accession>
<name>A0AC34F4X0_9BILA</name>
<evidence type="ECO:0000313" key="2">
    <source>
        <dbReference type="WBParaSite" id="ES5_v2.g12120.t1"/>
    </source>
</evidence>
<reference evidence="2" key="1">
    <citation type="submission" date="2022-11" db="UniProtKB">
        <authorList>
            <consortium name="WormBaseParasite"/>
        </authorList>
    </citation>
    <scope>IDENTIFICATION</scope>
</reference>
<organism evidence="1 2">
    <name type="scientific">Panagrolaimus sp. ES5</name>
    <dbReference type="NCBI Taxonomy" id="591445"/>
    <lineage>
        <taxon>Eukaryota</taxon>
        <taxon>Metazoa</taxon>
        <taxon>Ecdysozoa</taxon>
        <taxon>Nematoda</taxon>
        <taxon>Chromadorea</taxon>
        <taxon>Rhabditida</taxon>
        <taxon>Tylenchina</taxon>
        <taxon>Panagrolaimomorpha</taxon>
        <taxon>Panagrolaimoidea</taxon>
        <taxon>Panagrolaimidae</taxon>
        <taxon>Panagrolaimus</taxon>
    </lineage>
</organism>
<evidence type="ECO:0000313" key="1">
    <source>
        <dbReference type="Proteomes" id="UP000887579"/>
    </source>
</evidence>
<protein>
    <submittedName>
        <fullName evidence="2">Beta-1,4-N-acetylgalactosaminyltransferase</fullName>
    </submittedName>
</protein>